<feature type="transmembrane region" description="Helical" evidence="2">
    <location>
        <begin position="20"/>
        <end position="42"/>
    </location>
</feature>
<comment type="caution">
    <text evidence="3">The sequence shown here is derived from an EMBL/GenBank/DDBJ whole genome shotgun (WGS) entry which is preliminary data.</text>
</comment>
<protein>
    <submittedName>
        <fullName evidence="3">Uncharacterized protein</fullName>
    </submittedName>
</protein>
<reference evidence="3 4" key="1">
    <citation type="submission" date="2017-03" db="EMBL/GenBank/DDBJ databases">
        <title>Lifting the veil on microbial sulfur biogeochemistry in mining wastewaters.</title>
        <authorList>
            <person name="Kantor R.S."/>
            <person name="Colenbrander Nelson T."/>
            <person name="Marshall S."/>
            <person name="Bennett D."/>
            <person name="Apte S."/>
            <person name="Camacho D."/>
            <person name="Thomas B.C."/>
            <person name="Warren L.A."/>
            <person name="Banfield J.F."/>
        </authorList>
    </citation>
    <scope>NUCLEOTIDE SEQUENCE [LARGE SCALE GENOMIC DNA]</scope>
    <source>
        <strain evidence="3">32-67-7</strain>
    </source>
</reference>
<feature type="region of interest" description="Disordered" evidence="1">
    <location>
        <begin position="118"/>
        <end position="173"/>
    </location>
</feature>
<keyword evidence="2" id="KW-1133">Transmembrane helix</keyword>
<sequence length="269" mass="28990">MGRRSRVYQSEFPVDQPVPVFDPTLVFLLVLAGLAIIGLAFFAGRLTGRGDKGQKQSDAPKIIHEAIKAKCVAASSAHSGELVTKTQDLIDEVKLRIGPVLAFGGPCGKTFEQLNKAMKGERPEDKKDDHGKGDKHGHGKGHDSKGHDAKGHDKGQGHAAGHAGQEDPKATPAKAGVEVLSRNVTIVGSQTVLLTDSKPCSDDHHEDHHDDAPKPLEYKEHIQLLRLAVAEFSDFWSRKTCLEELQACQKVLNETPKPADKPNGGGVPH</sequence>
<proteinExistence type="predicted"/>
<name>A0A258CTT3_CAUVI</name>
<gene>
    <name evidence="3" type="ORF">B7Z12_19835</name>
</gene>
<feature type="compositionally biased region" description="Basic and acidic residues" evidence="1">
    <location>
        <begin position="118"/>
        <end position="156"/>
    </location>
</feature>
<evidence type="ECO:0000313" key="3">
    <source>
        <dbReference type="EMBL" id="OYW98462.1"/>
    </source>
</evidence>
<keyword evidence="2" id="KW-0472">Membrane</keyword>
<dbReference type="EMBL" id="NCDQ01000503">
    <property type="protein sequence ID" value="OYW98462.1"/>
    <property type="molecule type" value="Genomic_DNA"/>
</dbReference>
<evidence type="ECO:0000256" key="2">
    <source>
        <dbReference type="SAM" id="Phobius"/>
    </source>
</evidence>
<accession>A0A258CTT3</accession>
<dbReference type="AlphaFoldDB" id="A0A258CTT3"/>
<evidence type="ECO:0000256" key="1">
    <source>
        <dbReference type="SAM" id="MobiDB-lite"/>
    </source>
</evidence>
<keyword evidence="2" id="KW-0812">Transmembrane</keyword>
<dbReference type="Proteomes" id="UP000215616">
    <property type="component" value="Unassembled WGS sequence"/>
</dbReference>
<evidence type="ECO:0000313" key="4">
    <source>
        <dbReference type="Proteomes" id="UP000215616"/>
    </source>
</evidence>
<organism evidence="3 4">
    <name type="scientific">Caulobacter vibrioides</name>
    <name type="common">Caulobacter crescentus</name>
    <dbReference type="NCBI Taxonomy" id="155892"/>
    <lineage>
        <taxon>Bacteria</taxon>
        <taxon>Pseudomonadati</taxon>
        <taxon>Pseudomonadota</taxon>
        <taxon>Alphaproteobacteria</taxon>
        <taxon>Caulobacterales</taxon>
        <taxon>Caulobacteraceae</taxon>
        <taxon>Caulobacter</taxon>
    </lineage>
</organism>